<keyword evidence="3" id="KW-1185">Reference proteome</keyword>
<name>A0A6M3HVQ5_9GAMM</name>
<reference evidence="2 3" key="1">
    <citation type="submission" date="2019-03" db="EMBL/GenBank/DDBJ databases">
        <title>Complete Genome Sequence of Allofrancisella frigidaquae Strain SYSU 10HL1970 Isolated from Water-Cooling Systems in China.</title>
        <authorList>
            <person name="Ohrman C."/>
            <person name="Uneklint I."/>
            <person name="Sjodin A."/>
        </authorList>
    </citation>
    <scope>NUCLEOTIDE SEQUENCE [LARGE SCALE GENOMIC DNA]</scope>
    <source>
        <strain evidence="2 3">SYSU 10HL1970</strain>
    </source>
</reference>
<dbReference type="RefSeq" id="WP_172106157.1">
    <property type="nucleotide sequence ID" value="NZ_CP038017.1"/>
</dbReference>
<feature type="chain" id="PRO_5026973039" description="RHS repeat protein" evidence="1">
    <location>
        <begin position="23"/>
        <end position="126"/>
    </location>
</feature>
<dbReference type="EMBL" id="CP038017">
    <property type="protein sequence ID" value="QIV93866.1"/>
    <property type="molecule type" value="Genomic_DNA"/>
</dbReference>
<dbReference type="AlphaFoldDB" id="A0A6M3HVQ5"/>
<keyword evidence="1" id="KW-0732">Signal</keyword>
<evidence type="ECO:0000313" key="3">
    <source>
        <dbReference type="Proteomes" id="UP000503320"/>
    </source>
</evidence>
<proteinExistence type="predicted"/>
<accession>A0A6M3HVQ5</accession>
<gene>
    <name evidence="2" type="ORF">E3E15_00245</name>
</gene>
<feature type="signal peptide" evidence="1">
    <location>
        <begin position="1"/>
        <end position="22"/>
    </location>
</feature>
<sequence length="126" mass="14094">MRYIKKIFLATLGLLGALNSFASYTWTAQYTGSNGNAVKKVTSPNGTTTYSYRQGFDEPILLSKTRQSISNTALYDNEGRLLSLSQGGENRNYNYTDSTHLNWLMSQNDPELGTTSWDFPNKCVNS</sequence>
<dbReference type="Proteomes" id="UP000503320">
    <property type="component" value="Chromosome"/>
</dbReference>
<dbReference type="KEGG" id="afri:E3E15_00245"/>
<evidence type="ECO:0000313" key="2">
    <source>
        <dbReference type="EMBL" id="QIV93866.1"/>
    </source>
</evidence>
<evidence type="ECO:0000256" key="1">
    <source>
        <dbReference type="SAM" id="SignalP"/>
    </source>
</evidence>
<protein>
    <recommendedName>
        <fullName evidence="4">RHS repeat protein</fullName>
    </recommendedName>
</protein>
<evidence type="ECO:0008006" key="4">
    <source>
        <dbReference type="Google" id="ProtNLM"/>
    </source>
</evidence>
<organism evidence="2 3">
    <name type="scientific">Allofrancisella frigidaquae</name>
    <dbReference type="NCBI Taxonomy" id="1085644"/>
    <lineage>
        <taxon>Bacteria</taxon>
        <taxon>Pseudomonadati</taxon>
        <taxon>Pseudomonadota</taxon>
        <taxon>Gammaproteobacteria</taxon>
        <taxon>Thiotrichales</taxon>
        <taxon>Francisellaceae</taxon>
        <taxon>Allofrancisella</taxon>
    </lineage>
</organism>